<keyword evidence="1" id="KW-0732">Signal</keyword>
<evidence type="ECO:0000313" key="3">
    <source>
        <dbReference type="Proteomes" id="UP001142610"/>
    </source>
</evidence>
<reference evidence="2" key="1">
    <citation type="submission" date="2022-07" db="EMBL/GenBank/DDBJ databases">
        <title>Parvularcula maris sp. nov., an algicidal bacterium isolated from seawater.</title>
        <authorList>
            <person name="Li F."/>
        </authorList>
    </citation>
    <scope>NUCLEOTIDE SEQUENCE</scope>
    <source>
        <strain evidence="2">BGMRC 0090</strain>
    </source>
</reference>
<dbReference type="AlphaFoldDB" id="A0A9X2RIB8"/>
<dbReference type="PROSITE" id="PS51257">
    <property type="entry name" value="PROKAR_LIPOPROTEIN"/>
    <property type="match status" value="1"/>
</dbReference>
<organism evidence="2 3">
    <name type="scientific">Parvularcula maris</name>
    <dbReference type="NCBI Taxonomy" id="2965077"/>
    <lineage>
        <taxon>Bacteria</taxon>
        <taxon>Pseudomonadati</taxon>
        <taxon>Pseudomonadota</taxon>
        <taxon>Alphaproteobacteria</taxon>
        <taxon>Parvularculales</taxon>
        <taxon>Parvularculaceae</taxon>
        <taxon>Parvularcula</taxon>
    </lineage>
</organism>
<protein>
    <recommendedName>
        <fullName evidence="4">DUF3558 domain-containing protein</fullName>
    </recommendedName>
</protein>
<feature type="chain" id="PRO_5040998006" description="DUF3558 domain-containing protein" evidence="1">
    <location>
        <begin position="22"/>
        <end position="163"/>
    </location>
</feature>
<gene>
    <name evidence="2" type="ORF">NOG11_10485</name>
</gene>
<proteinExistence type="predicted"/>
<comment type="caution">
    <text evidence="2">The sequence shown here is derived from an EMBL/GenBank/DDBJ whole genome shotgun (WGS) entry which is preliminary data.</text>
</comment>
<evidence type="ECO:0008006" key="4">
    <source>
        <dbReference type="Google" id="ProtNLM"/>
    </source>
</evidence>
<evidence type="ECO:0000313" key="2">
    <source>
        <dbReference type="EMBL" id="MCQ8185819.1"/>
    </source>
</evidence>
<keyword evidence="3" id="KW-1185">Reference proteome</keyword>
<evidence type="ECO:0000256" key="1">
    <source>
        <dbReference type="SAM" id="SignalP"/>
    </source>
</evidence>
<dbReference type="RefSeq" id="WP_256619708.1">
    <property type="nucleotide sequence ID" value="NZ_JANIBC010000008.1"/>
</dbReference>
<name>A0A9X2RIB8_9PROT</name>
<accession>A0A9X2RIB8</accession>
<dbReference type="Proteomes" id="UP001142610">
    <property type="component" value="Unassembled WGS sequence"/>
</dbReference>
<feature type="signal peptide" evidence="1">
    <location>
        <begin position="1"/>
        <end position="21"/>
    </location>
</feature>
<dbReference type="EMBL" id="JANIBC010000008">
    <property type="protein sequence ID" value="MCQ8185819.1"/>
    <property type="molecule type" value="Genomic_DNA"/>
</dbReference>
<sequence>MRSICLGVVAAVGLASCASRSAPSQDPAVIAPEVLDLPLIEGAFIPDDCQFPSSDEIEETFIGCVAMPLEVLNQRQEPFEWDYVAKLGEAGWSFEGGAANVLTVRREISGTSCFNRLHLIGWILGDEKEIDKYGTMEEPTMDWSKVTAQVLWFAMDPEPTCDS</sequence>